<sequence>MRAHDTLVIQALDHPYGVTNADALAALNETFVGKMRTNLRDLCVTTNVIPRVKLHPAEGPEVSEIICGNMRGSYFGTPEKVLELIHACIEVGITTFDTAEICGGSNEVLFGDALKMESGLRDKIEIITKCNICFPSAQDRNSSYECVVTEVKRLLHELGVIYIDVLLIHGLIT</sequence>
<dbReference type="SUPFAM" id="SSF51430">
    <property type="entry name" value="NAD(P)-linked oxidoreductase"/>
    <property type="match status" value="1"/>
</dbReference>
<gene>
    <name evidence="2" type="ORF">BC938DRAFT_475439</name>
</gene>
<protein>
    <recommendedName>
        <fullName evidence="1">NADP-dependent oxidoreductase domain-containing protein</fullName>
    </recommendedName>
</protein>
<feature type="domain" description="NADP-dependent oxidoreductase" evidence="1">
    <location>
        <begin position="77"/>
        <end position="169"/>
    </location>
</feature>
<name>A0A433QRP3_9FUNG</name>
<dbReference type="PANTHER" id="PTHR43364:SF1">
    <property type="entry name" value="OXIDOREDUCTASE YDHF"/>
    <property type="match status" value="1"/>
</dbReference>
<dbReference type="Gene3D" id="3.20.20.100">
    <property type="entry name" value="NADP-dependent oxidoreductase domain"/>
    <property type="match status" value="1"/>
</dbReference>
<dbReference type="AlphaFoldDB" id="A0A433QRP3"/>
<reference evidence="2 3" key="1">
    <citation type="journal article" date="2018" name="New Phytol.">
        <title>Phylogenomics of Endogonaceae and evolution of mycorrhizas within Mucoromycota.</title>
        <authorList>
            <person name="Chang Y."/>
            <person name="Desiro A."/>
            <person name="Na H."/>
            <person name="Sandor L."/>
            <person name="Lipzen A."/>
            <person name="Clum A."/>
            <person name="Barry K."/>
            <person name="Grigoriev I.V."/>
            <person name="Martin F.M."/>
            <person name="Stajich J.E."/>
            <person name="Smith M.E."/>
            <person name="Bonito G."/>
            <person name="Spatafora J.W."/>
        </authorList>
    </citation>
    <scope>NUCLEOTIDE SEQUENCE [LARGE SCALE GENOMIC DNA]</scope>
    <source>
        <strain evidence="2 3">AD002</strain>
    </source>
</reference>
<dbReference type="Pfam" id="PF00248">
    <property type="entry name" value="Aldo_ket_red"/>
    <property type="match status" value="1"/>
</dbReference>
<evidence type="ECO:0000313" key="3">
    <source>
        <dbReference type="Proteomes" id="UP000274822"/>
    </source>
</evidence>
<evidence type="ECO:0000313" key="2">
    <source>
        <dbReference type="EMBL" id="RUS32417.1"/>
    </source>
</evidence>
<comment type="caution">
    <text evidence="2">The sequence shown here is derived from an EMBL/GenBank/DDBJ whole genome shotgun (WGS) entry which is preliminary data.</text>
</comment>
<dbReference type="InterPro" id="IPR050523">
    <property type="entry name" value="AKR_Detox_Biosynth"/>
</dbReference>
<accession>A0A433QRP3</accession>
<dbReference type="EMBL" id="RBNJ01002064">
    <property type="protein sequence ID" value="RUS32417.1"/>
    <property type="molecule type" value="Genomic_DNA"/>
</dbReference>
<dbReference type="GO" id="GO:0005829">
    <property type="term" value="C:cytosol"/>
    <property type="evidence" value="ECO:0007669"/>
    <property type="project" value="TreeGrafter"/>
</dbReference>
<proteinExistence type="predicted"/>
<dbReference type="InterPro" id="IPR023210">
    <property type="entry name" value="NADP_OxRdtase_dom"/>
</dbReference>
<keyword evidence="3" id="KW-1185">Reference proteome</keyword>
<dbReference type="InterPro" id="IPR036812">
    <property type="entry name" value="NAD(P)_OxRdtase_dom_sf"/>
</dbReference>
<evidence type="ECO:0000259" key="1">
    <source>
        <dbReference type="Pfam" id="PF00248"/>
    </source>
</evidence>
<organism evidence="2 3">
    <name type="scientific">Jimgerdemannia flammicorona</name>
    <dbReference type="NCBI Taxonomy" id="994334"/>
    <lineage>
        <taxon>Eukaryota</taxon>
        <taxon>Fungi</taxon>
        <taxon>Fungi incertae sedis</taxon>
        <taxon>Mucoromycota</taxon>
        <taxon>Mucoromycotina</taxon>
        <taxon>Endogonomycetes</taxon>
        <taxon>Endogonales</taxon>
        <taxon>Endogonaceae</taxon>
        <taxon>Jimgerdemannia</taxon>
    </lineage>
</organism>
<dbReference type="Proteomes" id="UP000274822">
    <property type="component" value="Unassembled WGS sequence"/>
</dbReference>
<dbReference type="PANTHER" id="PTHR43364">
    <property type="entry name" value="NADH-SPECIFIC METHYLGLYOXAL REDUCTASE-RELATED"/>
    <property type="match status" value="1"/>
</dbReference>